<evidence type="ECO:0000313" key="2">
    <source>
        <dbReference type="EMBL" id="ADB63357.1"/>
    </source>
</evidence>
<keyword evidence="3" id="KW-1185">Reference proteome</keyword>
<dbReference type="EMBL" id="CP001862">
    <property type="protein sequence ID" value="ADB63357.1"/>
    <property type="molecule type" value="Genomic_DNA"/>
</dbReference>
<dbReference type="InterPro" id="IPR036388">
    <property type="entry name" value="WH-like_DNA-bd_sf"/>
</dbReference>
<dbReference type="Pfam" id="PF13412">
    <property type="entry name" value="HTH_24"/>
    <property type="match status" value="1"/>
</dbReference>
<feature type="region of interest" description="Disordered" evidence="1">
    <location>
        <begin position="305"/>
        <end position="326"/>
    </location>
</feature>
<sequence length="326" mass="35823">MNISAAVQGKYGVFASYRQLFESREEKRRTALTPTVDADDPLGTLIGSVVVRGEDVHRLHPSLEEALERPAAVADDAPDFAVHVSLSTVGRTGYAMAATRILQAKNLRPTRDAVSLLHALTNSPYATARALQQLAAEEKHRELRPDELRYAVGMLDPDQLLSDLPPTVGRIVQTLLTAENRLSQRDLADRADVSAQTIRNYRNRLEAFDLIRIDENGYRLALSFQTTSERRDPVIPTVLKENQTLLDAADAFLETFLLPARYGDPDDPLGGVLFWPPDPSQLLAHPRVGPWLRLAAALTATGSPGNNRAVQMGPSLEQQALSQTPP</sequence>
<evidence type="ECO:0000256" key="1">
    <source>
        <dbReference type="SAM" id="MobiDB-lite"/>
    </source>
</evidence>
<dbReference type="HOGENOM" id="CLU_052775_0_0_2"/>
<protein>
    <submittedName>
        <fullName evidence="2">Uncharacterized protein</fullName>
    </submittedName>
</protein>
<dbReference type="InterPro" id="IPR036390">
    <property type="entry name" value="WH_DNA-bd_sf"/>
</dbReference>
<dbReference type="OrthoDB" id="197841at2157"/>
<dbReference type="Gene3D" id="1.10.10.10">
    <property type="entry name" value="Winged helix-like DNA-binding domain superfamily/Winged helix DNA-binding domain"/>
    <property type="match status" value="1"/>
</dbReference>
<accession>D2S1W0</accession>
<geneLocation type="plasmid" evidence="2 3">
    <name>pHTUR02</name>
</geneLocation>
<name>D2S1W0_HALTV</name>
<keyword evidence="2" id="KW-0614">Plasmid</keyword>
<dbReference type="Proteomes" id="UP000001903">
    <property type="component" value="Plasmid pHTUR02"/>
</dbReference>
<dbReference type="KEGG" id="htu:Htur_4560"/>
<feature type="compositionally biased region" description="Polar residues" evidence="1">
    <location>
        <begin position="316"/>
        <end position="326"/>
    </location>
</feature>
<evidence type="ECO:0000313" key="3">
    <source>
        <dbReference type="Proteomes" id="UP000001903"/>
    </source>
</evidence>
<dbReference type="SUPFAM" id="SSF46785">
    <property type="entry name" value="Winged helix' DNA-binding domain"/>
    <property type="match status" value="1"/>
</dbReference>
<gene>
    <name evidence="2" type="ordered locus">Htur_4560</name>
</gene>
<proteinExistence type="predicted"/>
<organism evidence="2 3">
    <name type="scientific">Haloterrigena turkmenica (strain ATCC 51198 / DSM 5511 / JCM 9101 / NCIMB 13204 / VKM B-1734 / 4k)</name>
    <name type="common">Halococcus turkmenicus</name>
    <dbReference type="NCBI Taxonomy" id="543526"/>
    <lineage>
        <taxon>Archaea</taxon>
        <taxon>Methanobacteriati</taxon>
        <taxon>Methanobacteriota</taxon>
        <taxon>Stenosarchaea group</taxon>
        <taxon>Halobacteria</taxon>
        <taxon>Halobacteriales</taxon>
        <taxon>Natrialbaceae</taxon>
        <taxon>Haloterrigena</taxon>
    </lineage>
</organism>
<dbReference type="AlphaFoldDB" id="D2S1W0"/>
<reference evidence="2 3" key="1">
    <citation type="journal article" date="2010" name="Stand. Genomic Sci.">
        <title>Complete genome sequence of Haloterrigena turkmenica type strain (4k).</title>
        <authorList>
            <person name="Saunders E."/>
            <person name="Tindall B.J."/>
            <person name="Fahnrich R."/>
            <person name="Lapidus A."/>
            <person name="Copeland A."/>
            <person name="Del Rio T.G."/>
            <person name="Lucas S."/>
            <person name="Chen F."/>
            <person name="Tice H."/>
            <person name="Cheng J.F."/>
            <person name="Han C."/>
            <person name="Detter J.C."/>
            <person name="Bruce D."/>
            <person name="Goodwin L."/>
            <person name="Chain P."/>
            <person name="Pitluck S."/>
            <person name="Pati A."/>
            <person name="Ivanova N."/>
            <person name="Mavromatis K."/>
            <person name="Chen A."/>
            <person name="Palaniappan K."/>
            <person name="Land M."/>
            <person name="Hauser L."/>
            <person name="Chang Y.J."/>
            <person name="Jeffries C.D."/>
            <person name="Brettin T."/>
            <person name="Rohde M."/>
            <person name="Goker M."/>
            <person name="Bristow J."/>
            <person name="Eisen J.A."/>
            <person name="Markowitz V."/>
            <person name="Hugenholtz P."/>
            <person name="Klenk H.P."/>
            <person name="Kyrpides N.C."/>
        </authorList>
    </citation>
    <scope>NUCLEOTIDE SEQUENCE [LARGE SCALE GENOMIC DNA]</scope>
    <source>
        <strain evidence="3">ATCC 51198 / DSM 5511 / JCM 9101 / NCIMB 13204 / VKM B-1734 / 4k</strain>
    </source>
</reference>